<protein>
    <submittedName>
        <fullName evidence="4">Thioredoxin domain-containing protein</fullName>
    </submittedName>
</protein>
<keyword evidence="2" id="KW-1133">Transmembrane helix</keyword>
<dbReference type="InterPro" id="IPR036249">
    <property type="entry name" value="Thioredoxin-like_sf"/>
</dbReference>
<keyword evidence="2" id="KW-0812">Transmembrane</keyword>
<feature type="transmembrane region" description="Helical" evidence="2">
    <location>
        <begin position="39"/>
        <end position="60"/>
    </location>
</feature>
<evidence type="ECO:0000256" key="2">
    <source>
        <dbReference type="SAM" id="Phobius"/>
    </source>
</evidence>
<gene>
    <name evidence="4" type="ORF">FVO59_01425</name>
</gene>
<reference evidence="4 5" key="1">
    <citation type="journal article" date="2020" name="Front. Microbiol.">
        <title>Design of Bacterial Strain-Specific qPCR Assays Using NGS Data and Publicly Available Resources and Its Application to Track Biocontrol Strains.</title>
        <authorList>
            <person name="Hernandez I."/>
            <person name="Sant C."/>
            <person name="Martinez R."/>
            <person name="Fernandez C."/>
        </authorList>
    </citation>
    <scope>NUCLEOTIDE SEQUENCE [LARGE SCALE GENOMIC DNA]</scope>
    <source>
        <strain evidence="4 5">B24</strain>
    </source>
</reference>
<dbReference type="Gene3D" id="3.40.30.10">
    <property type="entry name" value="Glutaredoxin"/>
    <property type="match status" value="1"/>
</dbReference>
<dbReference type="RefSeq" id="WP_182253923.1">
    <property type="nucleotide sequence ID" value="NZ_CP043732.1"/>
</dbReference>
<evidence type="ECO:0000259" key="3">
    <source>
        <dbReference type="Pfam" id="PF13462"/>
    </source>
</evidence>
<dbReference type="AlphaFoldDB" id="A0A7D8ACF7"/>
<name>A0A7D8ACF7_9MICO</name>
<feature type="domain" description="Thioredoxin-like fold" evidence="3">
    <location>
        <begin position="124"/>
        <end position="254"/>
    </location>
</feature>
<proteinExistence type="predicted"/>
<organism evidence="4 5">
    <name type="scientific">Microbacterium esteraromaticum</name>
    <dbReference type="NCBI Taxonomy" id="57043"/>
    <lineage>
        <taxon>Bacteria</taxon>
        <taxon>Bacillati</taxon>
        <taxon>Actinomycetota</taxon>
        <taxon>Actinomycetes</taxon>
        <taxon>Micrococcales</taxon>
        <taxon>Microbacteriaceae</taxon>
        <taxon>Microbacterium</taxon>
    </lineage>
</organism>
<feature type="region of interest" description="Disordered" evidence="1">
    <location>
        <begin position="67"/>
        <end position="117"/>
    </location>
</feature>
<evidence type="ECO:0000313" key="5">
    <source>
        <dbReference type="Proteomes" id="UP000515708"/>
    </source>
</evidence>
<accession>A0A7D8ACF7</accession>
<evidence type="ECO:0000313" key="4">
    <source>
        <dbReference type="EMBL" id="QMU96002.1"/>
    </source>
</evidence>
<sequence>MSSDETPNVPAARNSREAVREKAQLVHAQQSRARLMRRLIIGLVAIVAVGSIGAAVAYAVSSSISKPQLTPSGMPGDGVTVSQIAATPSGGAPSPAPTESATEAGEAATPSPSPSATADAKATEIHIYVDYLSAGAAEFERANARQLAGWISEGAVTVTYHPVALLTASSNGTKYSLRAAAAAACVATYAPDSFYDYNHELLTDQPEADSDGRSDAQLADLAVAVGVSDAKKVRACIEGQDFVSWAKDATARALEGPLPGTDGLKLNNEALILVGGKSYVGALDDPAEFSQFVLTIASDEYFGSTKPTPTPVPTPSATTAP</sequence>
<dbReference type="EMBL" id="CP043732">
    <property type="protein sequence ID" value="QMU96002.1"/>
    <property type="molecule type" value="Genomic_DNA"/>
</dbReference>
<keyword evidence="2" id="KW-0472">Membrane</keyword>
<dbReference type="InterPro" id="IPR012336">
    <property type="entry name" value="Thioredoxin-like_fold"/>
</dbReference>
<dbReference type="Proteomes" id="UP000515708">
    <property type="component" value="Chromosome"/>
</dbReference>
<evidence type="ECO:0000256" key="1">
    <source>
        <dbReference type="SAM" id="MobiDB-lite"/>
    </source>
</evidence>
<dbReference type="SUPFAM" id="SSF52833">
    <property type="entry name" value="Thioredoxin-like"/>
    <property type="match status" value="1"/>
</dbReference>
<feature type="compositionally biased region" description="Low complexity" evidence="1">
    <location>
        <begin position="85"/>
        <end position="117"/>
    </location>
</feature>
<dbReference type="Pfam" id="PF13462">
    <property type="entry name" value="Thioredoxin_4"/>
    <property type="match status" value="1"/>
</dbReference>